<comment type="caution">
    <text evidence="3">The sequence shown here is derived from an EMBL/GenBank/DDBJ whole genome shotgun (WGS) entry which is preliminary data.</text>
</comment>
<dbReference type="Proteomes" id="UP001500058">
    <property type="component" value="Unassembled WGS sequence"/>
</dbReference>
<feature type="chain" id="PRO_5045783637" description="Lipoprotein" evidence="2">
    <location>
        <begin position="31"/>
        <end position="231"/>
    </location>
</feature>
<evidence type="ECO:0000313" key="3">
    <source>
        <dbReference type="EMBL" id="GAA2396767.1"/>
    </source>
</evidence>
<organism evidence="3 4">
    <name type="scientific">Streptomyces glaucosporus</name>
    <dbReference type="NCBI Taxonomy" id="284044"/>
    <lineage>
        <taxon>Bacteria</taxon>
        <taxon>Bacillati</taxon>
        <taxon>Actinomycetota</taxon>
        <taxon>Actinomycetes</taxon>
        <taxon>Kitasatosporales</taxon>
        <taxon>Streptomycetaceae</taxon>
        <taxon>Streptomyces</taxon>
    </lineage>
</organism>
<feature type="compositionally biased region" description="Low complexity" evidence="1">
    <location>
        <begin position="137"/>
        <end position="170"/>
    </location>
</feature>
<dbReference type="EMBL" id="BAAATJ010000008">
    <property type="protein sequence ID" value="GAA2396767.1"/>
    <property type="molecule type" value="Genomic_DNA"/>
</dbReference>
<protein>
    <recommendedName>
        <fullName evidence="5">Lipoprotein</fullName>
    </recommendedName>
</protein>
<evidence type="ECO:0000256" key="2">
    <source>
        <dbReference type="SAM" id="SignalP"/>
    </source>
</evidence>
<accession>A0ABN3I7G1</accession>
<name>A0ABN3I7G1_9ACTN</name>
<evidence type="ECO:0008006" key="5">
    <source>
        <dbReference type="Google" id="ProtNLM"/>
    </source>
</evidence>
<feature type="region of interest" description="Disordered" evidence="1">
    <location>
        <begin position="136"/>
        <end position="200"/>
    </location>
</feature>
<keyword evidence="4" id="KW-1185">Reference proteome</keyword>
<gene>
    <name evidence="3" type="ORF">GCM10010420_23110</name>
</gene>
<evidence type="ECO:0000256" key="1">
    <source>
        <dbReference type="SAM" id="MobiDB-lite"/>
    </source>
</evidence>
<proteinExistence type="predicted"/>
<reference evidence="3 4" key="1">
    <citation type="journal article" date="2019" name="Int. J. Syst. Evol. Microbiol.">
        <title>The Global Catalogue of Microorganisms (GCM) 10K type strain sequencing project: providing services to taxonomists for standard genome sequencing and annotation.</title>
        <authorList>
            <consortium name="The Broad Institute Genomics Platform"/>
            <consortium name="The Broad Institute Genome Sequencing Center for Infectious Disease"/>
            <person name="Wu L."/>
            <person name="Ma J."/>
        </authorList>
    </citation>
    <scope>NUCLEOTIDE SEQUENCE [LARGE SCALE GENOMIC DNA]</scope>
    <source>
        <strain evidence="3 4">JCM 6921</strain>
    </source>
</reference>
<dbReference type="RefSeq" id="WP_344630845.1">
    <property type="nucleotide sequence ID" value="NZ_BAAATJ010000008.1"/>
</dbReference>
<evidence type="ECO:0000313" key="4">
    <source>
        <dbReference type="Proteomes" id="UP001500058"/>
    </source>
</evidence>
<feature type="signal peptide" evidence="2">
    <location>
        <begin position="1"/>
        <end position="30"/>
    </location>
</feature>
<feature type="region of interest" description="Disordered" evidence="1">
    <location>
        <begin position="32"/>
        <end position="53"/>
    </location>
</feature>
<sequence>MVTCRTARPVRPALAAALAACALALSAAPAAVGEEPGPAGSRTASPGATGTAPVRVTPATARPGAEIMVTAPGCGGTRGTARSAVFVADAALAPSAGGGLFGETRIRSDAEEGRHRITVECEGADGGLTGRLTVRRSASGAPSSPAASPTASPKTSPAVSPTGTPAVSPSPVAPVPAGGGGTAERDGERSGDAGPGALHTALGVGLAGAATLVVARRAVVLRRRNRSDTDR</sequence>
<keyword evidence="2" id="KW-0732">Signal</keyword>